<dbReference type="EMBL" id="LNIX01000019">
    <property type="protein sequence ID" value="OXA44485.1"/>
    <property type="molecule type" value="Genomic_DNA"/>
</dbReference>
<dbReference type="AlphaFoldDB" id="A0A226DFY9"/>
<proteinExistence type="predicted"/>
<evidence type="ECO:0000256" key="1">
    <source>
        <dbReference type="SAM" id="SignalP"/>
    </source>
</evidence>
<comment type="caution">
    <text evidence="2">The sequence shown here is derived from an EMBL/GenBank/DDBJ whole genome shotgun (WGS) entry which is preliminary data.</text>
</comment>
<keyword evidence="1" id="KW-0732">Signal</keyword>
<feature type="signal peptide" evidence="1">
    <location>
        <begin position="1"/>
        <end position="16"/>
    </location>
</feature>
<reference evidence="2 3" key="1">
    <citation type="submission" date="2015-12" db="EMBL/GenBank/DDBJ databases">
        <title>The genome of Folsomia candida.</title>
        <authorList>
            <person name="Faddeeva A."/>
            <person name="Derks M.F."/>
            <person name="Anvar Y."/>
            <person name="Smit S."/>
            <person name="Van Straalen N."/>
            <person name="Roelofs D."/>
        </authorList>
    </citation>
    <scope>NUCLEOTIDE SEQUENCE [LARGE SCALE GENOMIC DNA]</scope>
    <source>
        <strain evidence="2 3">VU population</strain>
        <tissue evidence="2">Whole body</tissue>
    </source>
</reference>
<accession>A0A226DFY9</accession>
<feature type="chain" id="PRO_5012488732" description="Mite group 2 allergen Lep d 2" evidence="1">
    <location>
        <begin position="17"/>
        <end position="139"/>
    </location>
</feature>
<sequence length="139" mass="14402">MKVFAILALCIVAASAGVVVHEPCGGDGQVVQIRISDCEGEVAEMTPGVEYHCEGDVIPAAASAALHLHVSARFQGADVTIIDADIPDSAVQPDMQYTLRWSVTPGAIPVGNTIAITSAVSDVATTVVQMCGRIMARIV</sequence>
<gene>
    <name evidence="2" type="ORF">Fcan01_20866</name>
</gene>
<evidence type="ECO:0000313" key="2">
    <source>
        <dbReference type="EMBL" id="OXA44485.1"/>
    </source>
</evidence>
<evidence type="ECO:0008006" key="4">
    <source>
        <dbReference type="Google" id="ProtNLM"/>
    </source>
</evidence>
<keyword evidence="3" id="KW-1185">Reference proteome</keyword>
<dbReference type="Proteomes" id="UP000198287">
    <property type="component" value="Unassembled WGS sequence"/>
</dbReference>
<name>A0A226DFY9_FOLCA</name>
<evidence type="ECO:0000313" key="3">
    <source>
        <dbReference type="Proteomes" id="UP000198287"/>
    </source>
</evidence>
<protein>
    <recommendedName>
        <fullName evidence="4">Mite group 2 allergen Lep d 2</fullName>
    </recommendedName>
</protein>
<organism evidence="2 3">
    <name type="scientific">Folsomia candida</name>
    <name type="common">Springtail</name>
    <dbReference type="NCBI Taxonomy" id="158441"/>
    <lineage>
        <taxon>Eukaryota</taxon>
        <taxon>Metazoa</taxon>
        <taxon>Ecdysozoa</taxon>
        <taxon>Arthropoda</taxon>
        <taxon>Hexapoda</taxon>
        <taxon>Collembola</taxon>
        <taxon>Entomobryomorpha</taxon>
        <taxon>Isotomoidea</taxon>
        <taxon>Isotomidae</taxon>
        <taxon>Proisotominae</taxon>
        <taxon>Folsomia</taxon>
    </lineage>
</organism>